<feature type="region of interest" description="Disordered" evidence="1">
    <location>
        <begin position="1"/>
        <end position="46"/>
    </location>
</feature>
<organism evidence="2">
    <name type="scientific">Bifidobacterium aquikefiricola</name>
    <dbReference type="NCBI Taxonomy" id="3059038"/>
    <lineage>
        <taxon>Bacteria</taxon>
        <taxon>Bacillati</taxon>
        <taxon>Actinomycetota</taxon>
        <taxon>Actinomycetes</taxon>
        <taxon>Bifidobacteriales</taxon>
        <taxon>Bifidobacteriaceae</taxon>
        <taxon>Bifidobacterium</taxon>
    </lineage>
</organism>
<accession>A0AB39U510</accession>
<reference evidence="2" key="1">
    <citation type="submission" date="2023-07" db="EMBL/GenBank/DDBJ databases">
        <title>Bifidobacterium aquikefiriaerophilum sp. nov. and Bifidobacterium eccum sp. nov., isolated from water kefir.</title>
        <authorList>
            <person name="Breselge S."/>
            <person name="Bellassi P."/>
            <person name="Barcenilla C."/>
            <person name="Alvarez-Ordonez A."/>
            <person name="Morelli L."/>
            <person name="Cotter P.D."/>
        </authorList>
    </citation>
    <scope>NUCLEOTIDE SEQUENCE</scope>
    <source>
        <strain evidence="2">WK041_4_12</strain>
    </source>
</reference>
<gene>
    <name evidence="2" type="ORF">QN215_06260</name>
</gene>
<dbReference type="EMBL" id="CP129674">
    <property type="protein sequence ID" value="XDS43884.1"/>
    <property type="molecule type" value="Genomic_DNA"/>
</dbReference>
<evidence type="ECO:0000256" key="1">
    <source>
        <dbReference type="SAM" id="MobiDB-lite"/>
    </source>
</evidence>
<dbReference type="KEGG" id="baqk:QN215_06260"/>
<dbReference type="AlphaFoldDB" id="A0AB39U510"/>
<feature type="compositionally biased region" description="Low complexity" evidence="1">
    <location>
        <begin position="29"/>
        <end position="43"/>
    </location>
</feature>
<protein>
    <submittedName>
        <fullName evidence="2">Uncharacterized protein</fullName>
    </submittedName>
</protein>
<name>A0AB39U510_9BIFI</name>
<dbReference type="RefSeq" id="WP_369343479.1">
    <property type="nucleotide sequence ID" value="NZ_CP129674.1"/>
</dbReference>
<sequence length="83" mass="9215">MDTTHDVTPDLTQEPLTQEHGEQHGRGTAAVSNSVPSSESSDASIEERFPELEHVTESTLSDQIRAFTTVLQRLQRELDDATH</sequence>
<proteinExistence type="predicted"/>
<evidence type="ECO:0000313" key="2">
    <source>
        <dbReference type="EMBL" id="XDS43884.1"/>
    </source>
</evidence>